<dbReference type="AlphaFoldDB" id="A0A926Z696"/>
<protein>
    <submittedName>
        <fullName evidence="1">Uncharacterized protein</fullName>
    </submittedName>
</protein>
<name>A0A926Z696_9CYAN</name>
<reference evidence="1" key="1">
    <citation type="journal article" date="2015" name="ISME J.">
        <title>Draft Genome Sequence of Streptomyces incarnatus NRRL8089, which Produces the Nucleoside Antibiotic Sinefungin.</title>
        <authorList>
            <person name="Oshima K."/>
            <person name="Hattori M."/>
            <person name="Shimizu H."/>
            <person name="Fukuda K."/>
            <person name="Nemoto M."/>
            <person name="Inagaki K."/>
            <person name="Tamura T."/>
        </authorList>
    </citation>
    <scope>NUCLEOTIDE SEQUENCE</scope>
    <source>
        <strain evidence="1">FACHB-1277</strain>
    </source>
</reference>
<organism evidence="1 2">
    <name type="scientific">Pseudanabaena cinerea FACHB-1277</name>
    <dbReference type="NCBI Taxonomy" id="2949581"/>
    <lineage>
        <taxon>Bacteria</taxon>
        <taxon>Bacillati</taxon>
        <taxon>Cyanobacteriota</taxon>
        <taxon>Cyanophyceae</taxon>
        <taxon>Pseudanabaenales</taxon>
        <taxon>Pseudanabaenaceae</taxon>
        <taxon>Pseudanabaena</taxon>
        <taxon>Pseudanabaena cinerea</taxon>
    </lineage>
</organism>
<reference evidence="1" key="2">
    <citation type="submission" date="2020-08" db="EMBL/GenBank/DDBJ databases">
        <authorList>
            <person name="Chen M."/>
            <person name="Teng W."/>
            <person name="Zhao L."/>
            <person name="Hu C."/>
            <person name="Zhou Y."/>
            <person name="Han B."/>
            <person name="Song L."/>
            <person name="Shu W."/>
        </authorList>
    </citation>
    <scope>NUCLEOTIDE SEQUENCE</scope>
    <source>
        <strain evidence="1">FACHB-1277</strain>
    </source>
</reference>
<dbReference type="RefSeq" id="WP_190350808.1">
    <property type="nucleotide sequence ID" value="NZ_JACJPY010000026.1"/>
</dbReference>
<keyword evidence="2" id="KW-1185">Reference proteome</keyword>
<evidence type="ECO:0000313" key="2">
    <source>
        <dbReference type="Proteomes" id="UP000631421"/>
    </source>
</evidence>
<sequence length="189" mass="21233">MLLKKLNKLNRSSFTIPKSITGFMLGIFLSMGISGDGRAIADNNSNELKNDLQTGLIDQLGNDQTCADTGGILAYAETKDYGLYICADINDPRQPKHYRSVNKNGSPGVRLTARTYNPNQGNYFEFYNGDYVYMLQLPSAQIKQPLLVVEFPDGDGYEQKITRLLLSQELLQHLALQSNRLRVKTFNVF</sequence>
<gene>
    <name evidence="1" type="ORF">H6F44_09970</name>
</gene>
<evidence type="ECO:0000313" key="1">
    <source>
        <dbReference type="EMBL" id="MBD2150442.1"/>
    </source>
</evidence>
<dbReference type="Proteomes" id="UP000631421">
    <property type="component" value="Unassembled WGS sequence"/>
</dbReference>
<comment type="caution">
    <text evidence="1">The sequence shown here is derived from an EMBL/GenBank/DDBJ whole genome shotgun (WGS) entry which is preliminary data.</text>
</comment>
<proteinExistence type="predicted"/>
<accession>A0A926Z696</accession>
<dbReference type="EMBL" id="JACJPY010000026">
    <property type="protein sequence ID" value="MBD2150442.1"/>
    <property type="molecule type" value="Genomic_DNA"/>
</dbReference>